<proteinExistence type="predicted"/>
<protein>
    <submittedName>
        <fullName evidence="1">Stage VI sporulation protein F</fullName>
    </submittedName>
</protein>
<keyword evidence="2" id="KW-1185">Reference proteome</keyword>
<dbReference type="Proteomes" id="UP001148125">
    <property type="component" value="Unassembled WGS sequence"/>
</dbReference>
<comment type="caution">
    <text evidence="1">The sequence shown here is derived from an EMBL/GenBank/DDBJ whole genome shotgun (WGS) entry which is preliminary data.</text>
</comment>
<evidence type="ECO:0000313" key="1">
    <source>
        <dbReference type="EMBL" id="MDE5411938.1"/>
    </source>
</evidence>
<dbReference type="Pfam" id="PF14069">
    <property type="entry name" value="SpoVIF"/>
    <property type="match status" value="1"/>
</dbReference>
<dbReference type="EMBL" id="JAOTPO010000001">
    <property type="protein sequence ID" value="MDE5411938.1"/>
    <property type="molecule type" value="Genomic_DNA"/>
</dbReference>
<accession>A0ABT5V8Y8</accession>
<dbReference type="RefSeq" id="WP_275116569.1">
    <property type="nucleotide sequence ID" value="NZ_JAOTPO010000001.1"/>
</dbReference>
<dbReference type="InterPro" id="IPR025942">
    <property type="entry name" value="SpoVIF"/>
</dbReference>
<reference evidence="1" key="1">
    <citation type="submission" date="2024-05" db="EMBL/GenBank/DDBJ databases">
        <title>Alkalihalobacillus sp. strain MEB203 novel alkaliphilic bacterium from Lonar Lake, India.</title>
        <authorList>
            <person name="Joshi A."/>
            <person name="Thite S."/>
            <person name="Mengade P."/>
        </authorList>
    </citation>
    <scope>NUCLEOTIDE SEQUENCE</scope>
    <source>
        <strain evidence="1">MEB 203</strain>
    </source>
</reference>
<organism evidence="1 2">
    <name type="scientific">Alkalihalobacterium chitinilyticum</name>
    <dbReference type="NCBI Taxonomy" id="2980103"/>
    <lineage>
        <taxon>Bacteria</taxon>
        <taxon>Bacillati</taxon>
        <taxon>Bacillota</taxon>
        <taxon>Bacilli</taxon>
        <taxon>Bacillales</taxon>
        <taxon>Bacillaceae</taxon>
        <taxon>Alkalihalobacterium</taxon>
    </lineage>
</organism>
<sequence length="84" mass="9563">MSNNFFDNIEKKTNVKQEDIFKLAQSVSNANLKDEQTVRQLIAQVAKMANKPVSKEKEDQIVKAIINNNMPMDFGSLTKMFGKK</sequence>
<gene>
    <name evidence="1" type="ORF">N7Z68_00895</name>
</gene>
<name>A0ABT5V8Y8_9BACI</name>
<evidence type="ECO:0000313" key="2">
    <source>
        <dbReference type="Proteomes" id="UP001148125"/>
    </source>
</evidence>